<dbReference type="STRING" id="1406858.GCA_000710895_02614"/>
<dbReference type="AlphaFoldDB" id="A0A379JLH6"/>
<feature type="transmembrane region" description="Helical" evidence="1">
    <location>
        <begin position="14"/>
        <end position="37"/>
    </location>
</feature>
<organism evidence="2 3">
    <name type="scientific">Nocardia otitidiscaviarum</name>
    <dbReference type="NCBI Taxonomy" id="1823"/>
    <lineage>
        <taxon>Bacteria</taxon>
        <taxon>Bacillati</taxon>
        <taxon>Actinomycetota</taxon>
        <taxon>Actinomycetes</taxon>
        <taxon>Mycobacteriales</taxon>
        <taxon>Nocardiaceae</taxon>
        <taxon>Nocardia</taxon>
    </lineage>
</organism>
<keyword evidence="3" id="KW-1185">Reference proteome</keyword>
<name>A0A379JLH6_9NOCA</name>
<keyword evidence="1" id="KW-0472">Membrane</keyword>
<gene>
    <name evidence="2" type="ORF">NCTC1934_06558</name>
</gene>
<sequence>MNNQVAAPNWRRRAVIAAVVAAVVLSPLAMFFLLFAIW</sequence>
<proteinExistence type="predicted"/>
<evidence type="ECO:0000256" key="1">
    <source>
        <dbReference type="SAM" id="Phobius"/>
    </source>
</evidence>
<protein>
    <submittedName>
        <fullName evidence="2">Uncharacterized protein</fullName>
    </submittedName>
</protein>
<accession>A0A379JLH6</accession>
<keyword evidence="1" id="KW-0812">Transmembrane</keyword>
<reference evidence="2 3" key="1">
    <citation type="submission" date="2018-06" db="EMBL/GenBank/DDBJ databases">
        <authorList>
            <consortium name="Pathogen Informatics"/>
            <person name="Doyle S."/>
        </authorList>
    </citation>
    <scope>NUCLEOTIDE SEQUENCE [LARGE SCALE GENOMIC DNA]</scope>
    <source>
        <strain evidence="2 3">NCTC1934</strain>
    </source>
</reference>
<evidence type="ECO:0000313" key="3">
    <source>
        <dbReference type="Proteomes" id="UP000255467"/>
    </source>
</evidence>
<dbReference type="EMBL" id="UGRY01000006">
    <property type="protein sequence ID" value="SUD49206.1"/>
    <property type="molecule type" value="Genomic_DNA"/>
</dbReference>
<keyword evidence="1" id="KW-1133">Transmembrane helix</keyword>
<dbReference type="Proteomes" id="UP000255467">
    <property type="component" value="Unassembled WGS sequence"/>
</dbReference>
<evidence type="ECO:0000313" key="2">
    <source>
        <dbReference type="EMBL" id="SUD49206.1"/>
    </source>
</evidence>